<dbReference type="Gene3D" id="3.40.50.12170">
    <property type="entry name" value="Uncharacterised protein PF07075, DUF1343"/>
    <property type="match status" value="1"/>
</dbReference>
<evidence type="ECO:0000259" key="2">
    <source>
        <dbReference type="Pfam" id="PF07075"/>
    </source>
</evidence>
<dbReference type="RefSeq" id="WP_172245472.1">
    <property type="nucleotide sequence ID" value="NZ_BMDD01000004.1"/>
</dbReference>
<comment type="caution">
    <text evidence="4">The sequence shown here is derived from an EMBL/GenBank/DDBJ whole genome shotgun (WGS) entry which is preliminary data.</text>
</comment>
<dbReference type="Pfam" id="PF20732">
    <property type="entry name" value="NamZ_C"/>
    <property type="match status" value="1"/>
</dbReference>
<dbReference type="Proteomes" id="UP000605427">
    <property type="component" value="Unassembled WGS sequence"/>
</dbReference>
<evidence type="ECO:0000313" key="4">
    <source>
        <dbReference type="EMBL" id="GGH82172.1"/>
    </source>
</evidence>
<gene>
    <name evidence="4" type="primary">ybbC</name>
    <name evidence="4" type="ORF">GCM10007362_33080</name>
</gene>
<protein>
    <recommendedName>
        <fullName evidence="6">DUF1343 domain-containing protein</fullName>
    </recommendedName>
</protein>
<evidence type="ECO:0000256" key="1">
    <source>
        <dbReference type="SAM" id="MobiDB-lite"/>
    </source>
</evidence>
<reference evidence="5" key="1">
    <citation type="journal article" date="2019" name="Int. J. Syst. Evol. Microbiol.">
        <title>The Global Catalogue of Microorganisms (GCM) 10K type strain sequencing project: providing services to taxonomists for standard genome sequencing and annotation.</title>
        <authorList>
            <consortium name="The Broad Institute Genomics Platform"/>
            <consortium name="The Broad Institute Genome Sequencing Center for Infectious Disease"/>
            <person name="Wu L."/>
            <person name="Ma J."/>
        </authorList>
    </citation>
    <scope>NUCLEOTIDE SEQUENCE [LARGE SCALE GENOMIC DNA]</scope>
    <source>
        <strain evidence="5">CCM 8702</strain>
    </source>
</reference>
<evidence type="ECO:0000313" key="5">
    <source>
        <dbReference type="Proteomes" id="UP000605427"/>
    </source>
</evidence>
<keyword evidence="5" id="KW-1185">Reference proteome</keyword>
<dbReference type="EMBL" id="BMDD01000004">
    <property type="protein sequence ID" value="GGH82172.1"/>
    <property type="molecule type" value="Genomic_DNA"/>
</dbReference>
<dbReference type="InterPro" id="IPR008302">
    <property type="entry name" value="NamZ"/>
</dbReference>
<dbReference type="InterPro" id="IPR048503">
    <property type="entry name" value="NamZ_C"/>
</dbReference>
<evidence type="ECO:0008006" key="6">
    <source>
        <dbReference type="Google" id="ProtNLM"/>
    </source>
</evidence>
<proteinExistence type="predicted"/>
<sequence length="413" mass="44796">MNGHSANGNFAGRAADGNKSGNGKRPRVSTGLDRLAGGFAHPLLQNRRIGLITNPTGITADFRSSVEVCASSGGRLTALFAGEHGVYGQHQAGLRFGDELHPELGIPVFSLYGAHKKPTPSMLEHVDTLVFDMQDLGIRFYTYLSTLLYATQACAENGKALVVLDRPNPLGGLAVEGGLLKPGFESMVGAWELPIRTGMTVGELAVMANDLRGTGCELGVVKMEGWERPMEFGETDQPWMLPSPNMPSVDTVRVYAGTCFFEGTNLSEGRGTTRPFEWIGAPWVNGKELAAELNGFGLPGVHVHPAYNAPTFSKHAGELCGGVRLFVTEPETFRAVQTGLALLHVVARRYPSAFRWLEPPSGGRRFFVDLLAGGSELRQWIAEPSGSGFADISEAWSREAERWSERREAYLLY</sequence>
<feature type="domain" description="Peptidoglycan beta-N-acetylmuramidase NamZ C-terminal" evidence="3">
    <location>
        <begin position="254"/>
        <end position="413"/>
    </location>
</feature>
<dbReference type="Gene3D" id="3.90.1150.140">
    <property type="match status" value="1"/>
</dbReference>
<feature type="region of interest" description="Disordered" evidence="1">
    <location>
        <begin position="1"/>
        <end position="32"/>
    </location>
</feature>
<name>A0ABQ1ZYZ3_9BACL</name>
<accession>A0ABQ1ZYZ3</accession>
<dbReference type="Pfam" id="PF07075">
    <property type="entry name" value="NamZ_N"/>
    <property type="match status" value="1"/>
</dbReference>
<dbReference type="PANTHER" id="PTHR42915">
    <property type="entry name" value="HYPOTHETICAL 460 KDA PROTEIN IN FEUA-SIGW INTERGENIC REGION [PRECURSOR]"/>
    <property type="match status" value="1"/>
</dbReference>
<feature type="domain" description="Peptidoglycan beta-N-acetylmuramidase NamZ N-terminal" evidence="2">
    <location>
        <begin position="49"/>
        <end position="249"/>
    </location>
</feature>
<dbReference type="PIRSF" id="PIRSF016719">
    <property type="entry name" value="UCP016719"/>
    <property type="match status" value="1"/>
</dbReference>
<dbReference type="PANTHER" id="PTHR42915:SF1">
    <property type="entry name" value="PEPTIDOGLYCAN BETA-N-ACETYLMURAMIDASE NAMZ"/>
    <property type="match status" value="1"/>
</dbReference>
<organism evidence="4 5">
    <name type="scientific">Saccharibacillus endophyticus</name>
    <dbReference type="NCBI Taxonomy" id="2060666"/>
    <lineage>
        <taxon>Bacteria</taxon>
        <taxon>Bacillati</taxon>
        <taxon>Bacillota</taxon>
        <taxon>Bacilli</taxon>
        <taxon>Bacillales</taxon>
        <taxon>Paenibacillaceae</taxon>
        <taxon>Saccharibacillus</taxon>
    </lineage>
</organism>
<dbReference type="InterPro" id="IPR048502">
    <property type="entry name" value="NamZ_N"/>
</dbReference>
<evidence type="ECO:0000259" key="3">
    <source>
        <dbReference type="Pfam" id="PF20732"/>
    </source>
</evidence>